<keyword evidence="2" id="KW-1185">Reference proteome</keyword>
<proteinExistence type="predicted"/>
<organism evidence="1 2">
    <name type="scientific">Hymenolepis diminuta</name>
    <name type="common">Rat tapeworm</name>
    <dbReference type="NCBI Taxonomy" id="6216"/>
    <lineage>
        <taxon>Eukaryota</taxon>
        <taxon>Metazoa</taxon>
        <taxon>Spiralia</taxon>
        <taxon>Lophotrochozoa</taxon>
        <taxon>Platyhelminthes</taxon>
        <taxon>Cestoda</taxon>
        <taxon>Eucestoda</taxon>
        <taxon>Cyclophyllidea</taxon>
        <taxon>Hymenolepididae</taxon>
        <taxon>Hymenolepis</taxon>
    </lineage>
</organism>
<name>A0A564Z242_HYMDI</name>
<feature type="non-terminal residue" evidence="1">
    <location>
        <position position="1"/>
    </location>
</feature>
<gene>
    <name evidence="1" type="ORF">WMSIL1_LOCUS11647</name>
</gene>
<accession>A0A564Z242</accession>
<evidence type="ECO:0000313" key="2">
    <source>
        <dbReference type="Proteomes" id="UP000321570"/>
    </source>
</evidence>
<evidence type="ECO:0000313" key="1">
    <source>
        <dbReference type="EMBL" id="VUZ53542.1"/>
    </source>
</evidence>
<dbReference type="AlphaFoldDB" id="A0A564Z242"/>
<dbReference type="EMBL" id="CABIJS010000555">
    <property type="protein sequence ID" value="VUZ53542.1"/>
    <property type="molecule type" value="Genomic_DNA"/>
</dbReference>
<sequence length="85" mass="9187">DDFSRNSEFLNICKTFESLSTEIKVLSAKIKAIMSPDISNISITTGSPYSVKTSQSPVVPISPKLPPIATFIEAANDDVNQSEIV</sequence>
<reference evidence="1 2" key="1">
    <citation type="submission" date="2019-07" db="EMBL/GenBank/DDBJ databases">
        <authorList>
            <person name="Jastrzebski P J."/>
            <person name="Paukszto L."/>
            <person name="Jastrzebski P J."/>
        </authorList>
    </citation>
    <scope>NUCLEOTIDE SEQUENCE [LARGE SCALE GENOMIC DNA]</scope>
    <source>
        <strain evidence="1 2">WMS-il1</strain>
    </source>
</reference>
<protein>
    <submittedName>
        <fullName evidence="1">Uncharacterized protein</fullName>
    </submittedName>
</protein>
<dbReference type="Proteomes" id="UP000321570">
    <property type="component" value="Unassembled WGS sequence"/>
</dbReference>